<dbReference type="EMBL" id="HBUF01204755">
    <property type="protein sequence ID" value="CAG6663205.1"/>
    <property type="molecule type" value="Transcribed_RNA"/>
</dbReference>
<evidence type="ECO:0000313" key="1">
    <source>
        <dbReference type="EMBL" id="CAG6663205.1"/>
    </source>
</evidence>
<protein>
    <submittedName>
        <fullName evidence="1">Uncharacterized protein</fullName>
    </submittedName>
</protein>
<dbReference type="EMBL" id="HBUF01204756">
    <property type="protein sequence ID" value="CAG6663206.1"/>
    <property type="molecule type" value="Transcribed_RNA"/>
</dbReference>
<dbReference type="AlphaFoldDB" id="A0A8D8S4W4"/>
<organism evidence="1">
    <name type="scientific">Cacopsylla melanoneura</name>
    <dbReference type="NCBI Taxonomy" id="428564"/>
    <lineage>
        <taxon>Eukaryota</taxon>
        <taxon>Metazoa</taxon>
        <taxon>Ecdysozoa</taxon>
        <taxon>Arthropoda</taxon>
        <taxon>Hexapoda</taxon>
        <taxon>Insecta</taxon>
        <taxon>Pterygota</taxon>
        <taxon>Neoptera</taxon>
        <taxon>Paraneoptera</taxon>
        <taxon>Hemiptera</taxon>
        <taxon>Sternorrhyncha</taxon>
        <taxon>Psylloidea</taxon>
        <taxon>Psyllidae</taxon>
        <taxon>Psyllinae</taxon>
        <taxon>Cacopsylla</taxon>
    </lineage>
</organism>
<dbReference type="EMBL" id="HBUF01390835">
    <property type="protein sequence ID" value="CAG6733794.1"/>
    <property type="molecule type" value="Transcribed_RNA"/>
</dbReference>
<sequence length="101" mass="11440">MLVELQVLWRHNNVYPELITRQDKMTQLSCHLTLAHYFNVIVYVFLFCFNSSTSSTPLVYPLQMDSHLNSVPPRSTGSPSPLSIVLEPDSTVYFVSFGAVC</sequence>
<proteinExistence type="predicted"/>
<name>A0A8D8S4W4_9HEMI</name>
<accession>A0A8D8S4W4</accession>
<dbReference type="EMBL" id="HBUF01390837">
    <property type="protein sequence ID" value="CAG6733795.1"/>
    <property type="molecule type" value="Transcribed_RNA"/>
</dbReference>
<reference evidence="1" key="1">
    <citation type="submission" date="2021-05" db="EMBL/GenBank/DDBJ databases">
        <authorList>
            <person name="Alioto T."/>
            <person name="Alioto T."/>
            <person name="Gomez Garrido J."/>
        </authorList>
    </citation>
    <scope>NUCLEOTIDE SEQUENCE</scope>
</reference>